<accession>B9E4J0</accession>
<dbReference type="AlphaFoldDB" id="B9E4J0"/>
<feature type="domain" description="HTH cro/C1-type" evidence="1">
    <location>
        <begin position="527"/>
        <end position="581"/>
    </location>
</feature>
<evidence type="ECO:0000313" key="2">
    <source>
        <dbReference type="EMBL" id="BAH07415.1"/>
    </source>
</evidence>
<protein>
    <recommendedName>
        <fullName evidence="1">HTH cro/C1-type domain-containing protein</fullName>
    </recommendedName>
</protein>
<organism evidence="2 3">
    <name type="scientific">Clostridium kluyveri (strain NBRC 12016)</name>
    <dbReference type="NCBI Taxonomy" id="583346"/>
    <lineage>
        <taxon>Bacteria</taxon>
        <taxon>Bacillati</taxon>
        <taxon>Bacillota</taxon>
        <taxon>Clostridia</taxon>
        <taxon>Eubacteriales</taxon>
        <taxon>Clostridiaceae</taxon>
        <taxon>Clostridium</taxon>
    </lineage>
</organism>
<dbReference type="InterPro" id="IPR001387">
    <property type="entry name" value="Cro/C1-type_HTH"/>
</dbReference>
<name>B9E4J0_CLOK1</name>
<dbReference type="KEGG" id="ckr:CKR_2364"/>
<evidence type="ECO:0000259" key="1">
    <source>
        <dbReference type="PROSITE" id="PS50943"/>
    </source>
</evidence>
<dbReference type="EMBL" id="AP009049">
    <property type="protein sequence ID" value="BAH07415.1"/>
    <property type="molecule type" value="Genomic_DNA"/>
</dbReference>
<dbReference type="SUPFAM" id="SSF47413">
    <property type="entry name" value="lambda repressor-like DNA-binding domains"/>
    <property type="match status" value="1"/>
</dbReference>
<dbReference type="HOGENOM" id="CLU_029105_0_0_9"/>
<dbReference type="CDD" id="cd00093">
    <property type="entry name" value="HTH_XRE"/>
    <property type="match status" value="1"/>
</dbReference>
<dbReference type="Gene3D" id="1.10.260.40">
    <property type="entry name" value="lambda repressor-like DNA-binding domains"/>
    <property type="match status" value="1"/>
</dbReference>
<proteinExistence type="predicted"/>
<gene>
    <name evidence="2" type="ordered locus">CKR_2364</name>
</gene>
<dbReference type="GO" id="GO:0003677">
    <property type="term" value="F:DNA binding"/>
    <property type="evidence" value="ECO:0007669"/>
    <property type="project" value="InterPro"/>
</dbReference>
<sequence length="629" mass="72287">MGRGGSALAGNRSFKDYVADRFYNEIFSAIQTYATDNCEDLDLRLYRVRNIGGIELSDVEVKFVSVNDLPDMKIEFDVAVEAEFEVRESNHRYDESENCRQWFMLECSGDLDCNLDDFSISSITEYTSKNKQPKPMSDSLVPIIHKEQLESVATDFLRRHYPEALKNPMAVEPQVLAEKMGLTVEMREITKDFSVFGQIYFHDCDAEFYDEDSDEMVQTHVSGRTIIVDPKAYFLRNLGSVNNTIVHECVHWDQHRKAFELERLYNSSATRIKCQVVGGIKDNTRDATDWMEWQANALAPKIQMPLAMFKTQAFKFIKQFSSELGTSELIDVMEPVIDALATFFSVSRAAAKIRMIDAGYEEAIGTFTYIDGRYVKPHRFKKGVLERNQTFSIGAEDAAIQSITNPEMSALVRDGSYIYVDSHFVLNHPKYLTQDIFGQTVLTDYARTHMEECCLVFELSVKSGCRERYYTECFLNRDKTSNIDFDIKYCNGFEYAAPEKKAQLLAETIAEEMRIYNELPNSYTSSLKIVREWKKVTYKELAEKILVNERTIRRIVNGEEPGSINSIVLICLGLHLPPNISSHIIRNSPFSLNFNNNSHIWYNFALTHLYAKSMDEIRTFLQEHGAEPL</sequence>
<dbReference type="Proteomes" id="UP000007969">
    <property type="component" value="Chromosome"/>
</dbReference>
<dbReference type="SMART" id="SM00530">
    <property type="entry name" value="HTH_XRE"/>
    <property type="match status" value="1"/>
</dbReference>
<dbReference type="PROSITE" id="PS50943">
    <property type="entry name" value="HTH_CROC1"/>
    <property type="match status" value="1"/>
</dbReference>
<evidence type="ECO:0000313" key="3">
    <source>
        <dbReference type="Proteomes" id="UP000007969"/>
    </source>
</evidence>
<reference evidence="3" key="1">
    <citation type="submission" date="2005-09" db="EMBL/GenBank/DDBJ databases">
        <title>Complete genome sequence of Clostridium kluyveri and comparative genomics of Clostridia species.</title>
        <authorList>
            <person name="Inui M."/>
            <person name="Nonaka H."/>
            <person name="Shinoda Y."/>
            <person name="Ikenaga Y."/>
            <person name="Abe M."/>
            <person name="Naito K."/>
            <person name="Vertes A.A."/>
            <person name="Yukawa H."/>
        </authorList>
    </citation>
    <scope>NUCLEOTIDE SEQUENCE [LARGE SCALE GENOMIC DNA]</scope>
    <source>
        <strain evidence="3">NBRC 12016</strain>
    </source>
</reference>
<dbReference type="InterPro" id="IPR010982">
    <property type="entry name" value="Lambda_DNA-bd_dom_sf"/>
</dbReference>